<organism evidence="1">
    <name type="scientific">marine sediment metagenome</name>
    <dbReference type="NCBI Taxonomy" id="412755"/>
    <lineage>
        <taxon>unclassified sequences</taxon>
        <taxon>metagenomes</taxon>
        <taxon>ecological metagenomes</taxon>
    </lineage>
</organism>
<dbReference type="AlphaFoldDB" id="X1M1Y5"/>
<gene>
    <name evidence="1" type="ORF">S06H3_05009</name>
</gene>
<reference evidence="1" key="1">
    <citation type="journal article" date="2014" name="Front. Microbiol.">
        <title>High frequency of phylogenetically diverse reductive dehalogenase-homologous genes in deep subseafloor sedimentary metagenomes.</title>
        <authorList>
            <person name="Kawai M."/>
            <person name="Futagami T."/>
            <person name="Toyoda A."/>
            <person name="Takaki Y."/>
            <person name="Nishi S."/>
            <person name="Hori S."/>
            <person name="Arai W."/>
            <person name="Tsubouchi T."/>
            <person name="Morono Y."/>
            <person name="Uchiyama I."/>
            <person name="Ito T."/>
            <person name="Fujiyama A."/>
            <person name="Inagaki F."/>
            <person name="Takami H."/>
        </authorList>
    </citation>
    <scope>NUCLEOTIDE SEQUENCE</scope>
    <source>
        <strain evidence="1">Expedition CK06-06</strain>
    </source>
</reference>
<name>X1M1Y5_9ZZZZ</name>
<dbReference type="EMBL" id="BARV01001815">
    <property type="protein sequence ID" value="GAI00409.1"/>
    <property type="molecule type" value="Genomic_DNA"/>
</dbReference>
<protein>
    <submittedName>
        <fullName evidence="1">Uncharacterized protein</fullName>
    </submittedName>
</protein>
<comment type="caution">
    <text evidence="1">The sequence shown here is derived from an EMBL/GenBank/DDBJ whole genome shotgun (WGS) entry which is preliminary data.</text>
</comment>
<sequence>MLDPKEEQQYTELRRLAQKLHIPIPEAFLTLEVFDKDGKLIQRHRQRSHSWTRNAYNALFQGLSGAMAKDQTFGAGLLSMKTDLGLIKPLEGEDYFIAFGNDHAGNTGCNTETQLINTMLAAAAFDGCGIQVGSGTNAESFEDYALQTQIVEGTGADELSHILSEAHSVAYAIESRHRWRYRG</sequence>
<accession>X1M1Y5</accession>
<proteinExistence type="predicted"/>
<evidence type="ECO:0000313" key="1">
    <source>
        <dbReference type="EMBL" id="GAI00409.1"/>
    </source>
</evidence>